<keyword evidence="2 5" id="KW-0812">Transmembrane</keyword>
<evidence type="ECO:0000256" key="5">
    <source>
        <dbReference type="SAM" id="Phobius"/>
    </source>
</evidence>
<organism evidence="6 7">
    <name type="scientific">Dyadobacter jiangsuensis</name>
    <dbReference type="NCBI Taxonomy" id="1591085"/>
    <lineage>
        <taxon>Bacteria</taxon>
        <taxon>Pseudomonadati</taxon>
        <taxon>Bacteroidota</taxon>
        <taxon>Cytophagia</taxon>
        <taxon>Cytophagales</taxon>
        <taxon>Spirosomataceae</taxon>
        <taxon>Dyadobacter</taxon>
    </lineage>
</organism>
<feature type="transmembrane region" description="Helical" evidence="5">
    <location>
        <begin position="308"/>
        <end position="328"/>
    </location>
</feature>
<evidence type="ECO:0000313" key="7">
    <source>
        <dbReference type="Proteomes" id="UP000241964"/>
    </source>
</evidence>
<feature type="transmembrane region" description="Helical" evidence="5">
    <location>
        <begin position="416"/>
        <end position="435"/>
    </location>
</feature>
<feature type="transmembrane region" description="Helical" evidence="5">
    <location>
        <begin position="387"/>
        <end position="409"/>
    </location>
</feature>
<dbReference type="GO" id="GO:0016020">
    <property type="term" value="C:membrane"/>
    <property type="evidence" value="ECO:0007669"/>
    <property type="project" value="UniProtKB-SubCell"/>
</dbReference>
<keyword evidence="4 5" id="KW-0472">Membrane</keyword>
<dbReference type="PANTHER" id="PTHR43424:SF1">
    <property type="entry name" value="LOCUS PUTATIVE PROTEIN 1-RELATED"/>
    <property type="match status" value="1"/>
</dbReference>
<sequence length="485" mass="54334">MEFNTVKHFISAHSDCSHVYDFSAIFAARKAPLLQKVERAYGIRNKLMSYTIYLEKFRAIIQSPVVKNIVWLSFDKASRLIIGMVVGIWVARYLGPAQWGEINYIVAIISIVTAIANLGMDGFLVKEITAAPHQKEQILGTAFVSRMAFIPIGLAVVGLYFYLSNAPRQYYLLFALLSPSFLIAPFDVIDLEFQARLQSKLTVISKNIGYFIGAAIKVYFLLTEKSLLWFAAAIGCETVFAYILLIYNYQRRQNLFAWSFSREKVRELLVAGWPFMVSNLAVILYMRVDQLMIGRLAGEAQLGLFSSATRVTDIFLFIPVAISGSYLSTLVRIKQQQGDEAFVGKIRNFIEWMTKISIAIAIFVSVFSKQIIDVLYGPKFSGAEGVLVAHIWALVPVFIGVAAGQYLVIENLQRYNIYKTGIGLGINLLLNVILIPEMGAIGAAVATLISFYISAIFTNALFSATRQLFGYQIDGFKRLFSFNNK</sequence>
<accession>A0A2P8GC32</accession>
<name>A0A2P8GC32_9BACT</name>
<feature type="transmembrane region" description="Helical" evidence="5">
    <location>
        <begin position="268"/>
        <end position="288"/>
    </location>
</feature>
<feature type="transmembrane region" description="Helical" evidence="5">
    <location>
        <begin position="169"/>
        <end position="189"/>
    </location>
</feature>
<proteinExistence type="predicted"/>
<protein>
    <submittedName>
        <fullName evidence="6">PST family polysaccharide transporter</fullName>
    </submittedName>
</protein>
<gene>
    <name evidence="6" type="ORF">CLV60_103396</name>
</gene>
<dbReference type="AlphaFoldDB" id="A0A2P8GC32"/>
<feature type="transmembrane region" description="Helical" evidence="5">
    <location>
        <begin position="228"/>
        <end position="247"/>
    </location>
</feature>
<evidence type="ECO:0000256" key="4">
    <source>
        <dbReference type="ARBA" id="ARBA00023136"/>
    </source>
</evidence>
<dbReference type="EMBL" id="PYAS01000003">
    <property type="protein sequence ID" value="PSL31530.1"/>
    <property type="molecule type" value="Genomic_DNA"/>
</dbReference>
<dbReference type="Pfam" id="PF01943">
    <property type="entry name" value="Polysacc_synt"/>
    <property type="match status" value="1"/>
</dbReference>
<feature type="transmembrane region" description="Helical" evidence="5">
    <location>
        <begin position="349"/>
        <end position="367"/>
    </location>
</feature>
<dbReference type="CDD" id="cd13128">
    <property type="entry name" value="MATE_Wzx_like"/>
    <property type="match status" value="1"/>
</dbReference>
<comment type="subcellular location">
    <subcellularLocation>
        <location evidence="1">Membrane</location>
        <topology evidence="1">Multi-pass membrane protein</topology>
    </subcellularLocation>
</comment>
<keyword evidence="3 5" id="KW-1133">Transmembrane helix</keyword>
<dbReference type="Proteomes" id="UP000241964">
    <property type="component" value="Unassembled WGS sequence"/>
</dbReference>
<feature type="transmembrane region" description="Helical" evidence="5">
    <location>
        <begin position="137"/>
        <end position="163"/>
    </location>
</feature>
<evidence type="ECO:0000256" key="1">
    <source>
        <dbReference type="ARBA" id="ARBA00004141"/>
    </source>
</evidence>
<dbReference type="InterPro" id="IPR002797">
    <property type="entry name" value="Polysacc_synth"/>
</dbReference>
<evidence type="ECO:0000313" key="6">
    <source>
        <dbReference type="EMBL" id="PSL31530.1"/>
    </source>
</evidence>
<evidence type="ECO:0000256" key="2">
    <source>
        <dbReference type="ARBA" id="ARBA00022692"/>
    </source>
</evidence>
<dbReference type="PANTHER" id="PTHR43424">
    <property type="entry name" value="LOCUS PUTATIVE PROTEIN 1-RELATED"/>
    <property type="match status" value="1"/>
</dbReference>
<dbReference type="RefSeq" id="WP_229210869.1">
    <property type="nucleotide sequence ID" value="NZ_PYAS01000003.1"/>
</dbReference>
<evidence type="ECO:0000256" key="3">
    <source>
        <dbReference type="ARBA" id="ARBA00022989"/>
    </source>
</evidence>
<comment type="caution">
    <text evidence="6">The sequence shown here is derived from an EMBL/GenBank/DDBJ whole genome shotgun (WGS) entry which is preliminary data.</text>
</comment>
<dbReference type="InterPro" id="IPR052556">
    <property type="entry name" value="PolySynth_Transporter"/>
</dbReference>
<keyword evidence="7" id="KW-1185">Reference proteome</keyword>
<feature type="transmembrane region" description="Helical" evidence="5">
    <location>
        <begin position="102"/>
        <end position="125"/>
    </location>
</feature>
<feature type="transmembrane region" description="Helical" evidence="5">
    <location>
        <begin position="441"/>
        <end position="462"/>
    </location>
</feature>
<reference evidence="6 7" key="1">
    <citation type="submission" date="2018-03" db="EMBL/GenBank/DDBJ databases">
        <title>Genomic Encyclopedia of Archaeal and Bacterial Type Strains, Phase II (KMG-II): from individual species to whole genera.</title>
        <authorList>
            <person name="Goeker M."/>
        </authorList>
    </citation>
    <scope>NUCLEOTIDE SEQUENCE [LARGE SCALE GENOMIC DNA]</scope>
    <source>
        <strain evidence="6 7">DSM 29057</strain>
    </source>
</reference>